<dbReference type="Gene3D" id="2.60.40.10">
    <property type="entry name" value="Immunoglobulins"/>
    <property type="match status" value="1"/>
</dbReference>
<sequence>MLRDQVLTTWTTEQGLPQNFITSLAQTSDGFLWVGTMNGLVRFDGLHFRGFSQDGPPELQGFIGGLVKDGGDGLWIVTSSSLFHYEHHRFESILFDGRAHYRVETVARSNSGEVWLFFEGKLMRTDRDKLVPGRLPDGVGRVSDMAESRDGSLWIANHQTIFRMNHGALAGKYELPDCHFVYADRFGEVWAGDGHGLFHFAGNGFVPVSNPGLDNFVSITVDSQHRLWMASGGLHGVTRKTGTEIERLTEADGMASNDVRMVLEDRNGDFWLGTIAGLQRLHQGIFTSYTVANRPGGQLSQTVSIFEQKDGSIWTGTLEGGVVRWRDGRQERFDKVQGLPPGQVRGFFESGSKLSVAIADYGIFEKRGDRFTKMPRIPHGYVSMPVAAGDGSVWFYVGNRGVYRLRDGTITEFGAKDGLSERQISSLAIDGHGQLWIGGAEGLERWNGSRFERDFHVGAPVLCMAWPRDGLAVGTFNGLLLRSGASVVGRLLTQKEGLPGNMVLDLLSDDADNLWVATASAIARIDREQWKAYADGKVARIDATLFTEADGLKSRYVLPLNGVSAIRARDGRLWFATIKGPAVVDPHLERERPAQAVLDGIAVDDQHHLPSDLAVSPGQHRITFTYTSPATLAPEQTRFRYRLIGWDRDWVDAGTALEVSYTGLRPGRYKFQVMATNREGGSSPSPAQVEIELRPFFWQTKWFLVAAIFVTVGVIVEVTRRFTGRRAERLSMRFQERVAERERIAHQIHDTVIQDLIGATLQLEILGFEIADQPEKSKTSLTKLTERMRETIARSRNMVSNLHSTAVSQYSLVDVLRHSEAEFRSGPLPVFDLTSTGESREVHPLVRDEVYRICREALANAFRHANAEYVTVEVRFLPQILEVEIADDGQGMSNEVLTRGRAGHFGLRGMQAHAQRIGASLTIESAVGEGTNVILRVKTHKSLWRKNGLRRFRAGSNEGSD</sequence>
<dbReference type="GO" id="GO:0016020">
    <property type="term" value="C:membrane"/>
    <property type="evidence" value="ECO:0007669"/>
    <property type="project" value="InterPro"/>
</dbReference>
<keyword evidence="7" id="KW-1185">Reference proteome</keyword>
<dbReference type="CDD" id="cd00063">
    <property type="entry name" value="FN3"/>
    <property type="match status" value="1"/>
</dbReference>
<dbReference type="SMART" id="SM00387">
    <property type="entry name" value="HATPase_c"/>
    <property type="match status" value="1"/>
</dbReference>
<organism evidence="6 7">
    <name type="scientific">Silvibacterium bohemicum</name>
    <dbReference type="NCBI Taxonomy" id="1577686"/>
    <lineage>
        <taxon>Bacteria</taxon>
        <taxon>Pseudomonadati</taxon>
        <taxon>Acidobacteriota</taxon>
        <taxon>Terriglobia</taxon>
        <taxon>Terriglobales</taxon>
        <taxon>Acidobacteriaceae</taxon>
        <taxon>Silvibacterium</taxon>
    </lineage>
</organism>
<keyword evidence="4" id="KW-0812">Transmembrane</keyword>
<dbReference type="RefSeq" id="WP_184085166.1">
    <property type="nucleotide sequence ID" value="NZ_JACHEK010000009.1"/>
</dbReference>
<keyword evidence="4" id="KW-1133">Transmembrane helix</keyword>
<proteinExistence type="predicted"/>
<evidence type="ECO:0000313" key="6">
    <source>
        <dbReference type="EMBL" id="MBB6146424.1"/>
    </source>
</evidence>
<dbReference type="EMBL" id="JACHEK010000009">
    <property type="protein sequence ID" value="MBB6146424.1"/>
    <property type="molecule type" value="Genomic_DNA"/>
</dbReference>
<dbReference type="Pfam" id="PF07730">
    <property type="entry name" value="HisKA_3"/>
    <property type="match status" value="1"/>
</dbReference>
<reference evidence="6 7" key="1">
    <citation type="submission" date="2020-08" db="EMBL/GenBank/DDBJ databases">
        <title>Genomic Encyclopedia of Type Strains, Phase IV (KMG-IV): sequencing the most valuable type-strain genomes for metagenomic binning, comparative biology and taxonomic classification.</title>
        <authorList>
            <person name="Goeker M."/>
        </authorList>
    </citation>
    <scope>NUCLEOTIDE SEQUENCE [LARGE SCALE GENOMIC DNA]</scope>
    <source>
        <strain evidence="6 7">DSM 103733</strain>
    </source>
</reference>
<dbReference type="InterPro" id="IPR003594">
    <property type="entry name" value="HATPase_dom"/>
</dbReference>
<evidence type="ECO:0000313" key="7">
    <source>
        <dbReference type="Proteomes" id="UP000538666"/>
    </source>
</evidence>
<dbReference type="InterPro" id="IPR050482">
    <property type="entry name" value="Sensor_HK_TwoCompSys"/>
</dbReference>
<dbReference type="Pfam" id="PF07494">
    <property type="entry name" value="Reg_prop"/>
    <property type="match status" value="2"/>
</dbReference>
<gene>
    <name evidence="6" type="ORF">HNQ77_004396</name>
</gene>
<dbReference type="PANTHER" id="PTHR24421">
    <property type="entry name" value="NITRATE/NITRITE SENSOR PROTEIN NARX-RELATED"/>
    <property type="match status" value="1"/>
</dbReference>
<evidence type="ECO:0000259" key="5">
    <source>
        <dbReference type="SMART" id="SM00387"/>
    </source>
</evidence>
<keyword evidence="1" id="KW-0808">Transferase</keyword>
<dbReference type="SUPFAM" id="SSF63829">
    <property type="entry name" value="Calcium-dependent phosphotriesterase"/>
    <property type="match status" value="2"/>
</dbReference>
<dbReference type="Gene3D" id="2.130.10.10">
    <property type="entry name" value="YVTN repeat-like/Quinoprotein amine dehydrogenase"/>
    <property type="match status" value="3"/>
</dbReference>
<keyword evidence="3" id="KW-0902">Two-component regulatory system</keyword>
<dbReference type="Proteomes" id="UP000538666">
    <property type="component" value="Unassembled WGS sequence"/>
</dbReference>
<evidence type="ECO:0000256" key="2">
    <source>
        <dbReference type="ARBA" id="ARBA00022777"/>
    </source>
</evidence>
<dbReference type="InterPro" id="IPR013783">
    <property type="entry name" value="Ig-like_fold"/>
</dbReference>
<dbReference type="PANTHER" id="PTHR24421:SF62">
    <property type="entry name" value="SENSORY TRANSDUCTION HISTIDINE KINASE"/>
    <property type="match status" value="1"/>
</dbReference>
<accession>A0A841K808</accession>
<comment type="caution">
    <text evidence="6">The sequence shown here is derived from an EMBL/GenBank/DDBJ whole genome shotgun (WGS) entry which is preliminary data.</text>
</comment>
<keyword evidence="4" id="KW-0472">Membrane</keyword>
<dbReference type="GO" id="GO:0000155">
    <property type="term" value="F:phosphorelay sensor kinase activity"/>
    <property type="evidence" value="ECO:0007669"/>
    <property type="project" value="InterPro"/>
</dbReference>
<dbReference type="InterPro" id="IPR011110">
    <property type="entry name" value="Reg_prop"/>
</dbReference>
<feature type="domain" description="Histidine kinase/HSP90-like ATPase" evidence="5">
    <location>
        <begin position="845"/>
        <end position="941"/>
    </location>
</feature>
<dbReference type="Pfam" id="PF07495">
    <property type="entry name" value="Y_Y_Y"/>
    <property type="match status" value="1"/>
</dbReference>
<dbReference type="InterPro" id="IPR011123">
    <property type="entry name" value="Y_Y_Y"/>
</dbReference>
<dbReference type="InterPro" id="IPR003961">
    <property type="entry name" value="FN3_dom"/>
</dbReference>
<protein>
    <submittedName>
        <fullName evidence="6">Signal transduction histidine kinase/ligand-binding sensor domain-containing protein</fullName>
    </submittedName>
</protein>
<evidence type="ECO:0000256" key="4">
    <source>
        <dbReference type="SAM" id="Phobius"/>
    </source>
</evidence>
<dbReference type="InterPro" id="IPR036890">
    <property type="entry name" value="HATPase_C_sf"/>
</dbReference>
<dbReference type="InterPro" id="IPR036116">
    <property type="entry name" value="FN3_sf"/>
</dbReference>
<dbReference type="Pfam" id="PF02518">
    <property type="entry name" value="HATPase_c"/>
    <property type="match status" value="1"/>
</dbReference>
<dbReference type="AlphaFoldDB" id="A0A841K808"/>
<dbReference type="SUPFAM" id="SSF55874">
    <property type="entry name" value="ATPase domain of HSP90 chaperone/DNA topoisomerase II/histidine kinase"/>
    <property type="match status" value="1"/>
</dbReference>
<dbReference type="SUPFAM" id="SSF49265">
    <property type="entry name" value="Fibronectin type III"/>
    <property type="match status" value="1"/>
</dbReference>
<dbReference type="Gene3D" id="3.30.565.10">
    <property type="entry name" value="Histidine kinase-like ATPase, C-terminal domain"/>
    <property type="match status" value="1"/>
</dbReference>
<keyword evidence="2 6" id="KW-0418">Kinase</keyword>
<dbReference type="InterPro" id="IPR015943">
    <property type="entry name" value="WD40/YVTN_repeat-like_dom_sf"/>
</dbReference>
<dbReference type="InterPro" id="IPR011712">
    <property type="entry name" value="Sig_transdc_His_kin_sub3_dim/P"/>
</dbReference>
<dbReference type="Gene3D" id="1.20.5.1930">
    <property type="match status" value="1"/>
</dbReference>
<name>A0A841K808_9BACT</name>
<dbReference type="CDD" id="cd16917">
    <property type="entry name" value="HATPase_UhpB-NarQ-NarX-like"/>
    <property type="match status" value="1"/>
</dbReference>
<feature type="transmembrane region" description="Helical" evidence="4">
    <location>
        <begin position="702"/>
        <end position="723"/>
    </location>
</feature>
<dbReference type="GO" id="GO:0046983">
    <property type="term" value="F:protein dimerization activity"/>
    <property type="evidence" value="ECO:0007669"/>
    <property type="project" value="InterPro"/>
</dbReference>
<evidence type="ECO:0000256" key="1">
    <source>
        <dbReference type="ARBA" id="ARBA00022679"/>
    </source>
</evidence>
<evidence type="ECO:0000256" key="3">
    <source>
        <dbReference type="ARBA" id="ARBA00023012"/>
    </source>
</evidence>